<feature type="domain" description="EF-hand" evidence="10">
    <location>
        <begin position="81"/>
        <end position="116"/>
    </location>
</feature>
<evidence type="ECO:0000259" key="10">
    <source>
        <dbReference type="PROSITE" id="PS50222"/>
    </source>
</evidence>
<dbReference type="FunFam" id="3.30.200.20:FF:000042">
    <property type="entry name" value="Aurora kinase A"/>
    <property type="match status" value="1"/>
</dbReference>
<dbReference type="SMART" id="SM00233">
    <property type="entry name" value="PH"/>
    <property type="match status" value="1"/>
</dbReference>
<dbReference type="PROSITE" id="PS50011">
    <property type="entry name" value="PROTEIN_KINASE_DOM"/>
    <property type="match status" value="1"/>
</dbReference>
<feature type="binding site" evidence="6">
    <location>
        <position position="875"/>
    </location>
    <ligand>
        <name>ATP</name>
        <dbReference type="ChEBI" id="CHEBI:30616"/>
    </ligand>
</feature>
<dbReference type="InterPro" id="IPR000719">
    <property type="entry name" value="Prot_kinase_dom"/>
</dbReference>
<dbReference type="Gene3D" id="3.30.200.20">
    <property type="entry name" value="Phosphorylase Kinase, domain 1"/>
    <property type="match status" value="1"/>
</dbReference>
<feature type="domain" description="PH" evidence="8">
    <location>
        <begin position="738"/>
        <end position="838"/>
    </location>
</feature>
<feature type="domain" description="Protein kinase" evidence="9">
    <location>
        <begin position="846"/>
        <end position="1102"/>
    </location>
</feature>
<dbReference type="Gene3D" id="1.10.238.10">
    <property type="entry name" value="EF-hand"/>
    <property type="match status" value="1"/>
</dbReference>
<dbReference type="PROSITE" id="PS00018">
    <property type="entry name" value="EF_HAND_1"/>
    <property type="match status" value="1"/>
</dbReference>
<evidence type="ECO:0000259" key="9">
    <source>
        <dbReference type="PROSITE" id="PS50011"/>
    </source>
</evidence>
<dbReference type="InterPro" id="IPR001849">
    <property type="entry name" value="PH_domain"/>
</dbReference>
<dbReference type="GO" id="GO:0004672">
    <property type="term" value="F:protein kinase activity"/>
    <property type="evidence" value="ECO:0007669"/>
    <property type="project" value="InterPro"/>
</dbReference>
<evidence type="ECO:0000313" key="11">
    <source>
        <dbReference type="EMBL" id="KAK1934020.1"/>
    </source>
</evidence>
<dbReference type="PROSITE" id="PS50222">
    <property type="entry name" value="EF_HAND_2"/>
    <property type="match status" value="1"/>
</dbReference>
<comment type="subunit">
    <text evidence="1">Monomer.</text>
</comment>
<dbReference type="InterPro" id="IPR011993">
    <property type="entry name" value="PH-like_dom_sf"/>
</dbReference>
<organism evidence="11 12">
    <name type="scientific">Babesia divergens</name>
    <dbReference type="NCBI Taxonomy" id="32595"/>
    <lineage>
        <taxon>Eukaryota</taxon>
        <taxon>Sar</taxon>
        <taxon>Alveolata</taxon>
        <taxon>Apicomplexa</taxon>
        <taxon>Aconoidasida</taxon>
        <taxon>Piroplasmida</taxon>
        <taxon>Babesiidae</taxon>
        <taxon>Babesia</taxon>
    </lineage>
</organism>
<dbReference type="GO" id="GO:0005524">
    <property type="term" value="F:ATP binding"/>
    <property type="evidence" value="ECO:0007669"/>
    <property type="project" value="UniProtKB-UniRule"/>
</dbReference>
<evidence type="ECO:0000256" key="5">
    <source>
        <dbReference type="ARBA" id="ARBA00024334"/>
    </source>
</evidence>
<evidence type="ECO:0000256" key="2">
    <source>
        <dbReference type="ARBA" id="ARBA00022741"/>
    </source>
</evidence>
<dbReference type="SMART" id="SM00220">
    <property type="entry name" value="S_TKc"/>
    <property type="match status" value="1"/>
</dbReference>
<sequence>MVLSDGLPIPKELYTHCIKKFDSSEFEVLSQLFKELAGRSQTPGIDKETFLQYFNLPGLWDSNSVEFEEFMVGISICCRGTRAEKINVLFHVFDLNEDGFIQKPELVAMLSNFPRMALHMSKCLNAQISDGSCDQSVALDHCPCRLATGSASESRKDSRGVSSPKMYVDPFYAATPSIKDADTSMGVRKMVHKDTAAFKELVSSLSRLSFQSVVSNESLRKVEVVENSADSMLLSRSVKNRRRLISRGIRSPNLRRSCSASACDRMASSSSRPCADLSPQDKLSDTVDRLSIDSSRPSLGLDSPHSDIDVGKDFRHRRSSLRISSPPVQDLGDTDPIILSHNGRDANVRRCIQGLDEAETHRKSQCDNSPRSLDSPHVSIAAMAIVDEDRLVDVDSIAMDIIVESILEDCEFNDKGSLDLAKFKMWLNKNDSVLTMFSEYMHEEFWGLQGNAFLPSPESHEFFVNSVSGDLRLSSPEFGDDSKGALEVDGQDKVVQRMVYQMFLVNDTEAQAFTECVSSLENVVSEELLQYLHQVSSKMQRKSSLVTGRIRTDDITDTPTSSNVLTKEIFSCPNCGTPFFMCPECFNRHESLSLYVDSGVYIVCDHCESNNRGTRFTSCWICGWTFSEAMQMALIKRRQRDRSQLCNRRPSSIRTSPIRRFRTVSRPSCRILMSDDTPRSRRSMKYAISPSSVTPGVDCITPQLLATSKDNLLVPLDSLTSPVSCSEGGDWPLVHAKLPIKSGYMFKHGRHFHKLKKRYFILIDNLLYYYSDKESTKPSGCLFLEGCYLDFLVRNDHASDMYGLCICHKANKFNRREFYVASRADFFEWVEALSVAMKQQSLMQLYNICEQIGHGKFSVVYRAIHKSTGEEFAVKIVDKSKIGVQERELLRSEIAILRLLSHKHVIYLKDVSDTCDSLYIVMELVKGGELYDLINQKHRLSEAHAHKIICQLLEIVAYLHKCGIIHRDIKPENILLTDKTESATIKLTDFGLSTLCDPNELLTQPCGTLAYVAPEVLTLQGYNQKADVWSIGVIMFLLLRGRLPFSVKNPANLDMNKHYRVRFEGRHWDGVSTSAKDLITRLLHLNPEKRITVFDALDHIWVKNFVAVNYDESLSVMGSMEATTELIHSLRNTTDTTFVIPYTESCIENLKALQNDAYEPRDEPLGTVEE</sequence>
<evidence type="ECO:0000256" key="3">
    <source>
        <dbReference type="ARBA" id="ARBA00022837"/>
    </source>
</evidence>
<keyword evidence="3" id="KW-0106">Calcium</keyword>
<evidence type="ECO:0000256" key="6">
    <source>
        <dbReference type="PROSITE-ProRule" id="PRU10141"/>
    </source>
</evidence>
<keyword evidence="2 6" id="KW-0547">Nucleotide-binding</keyword>
<evidence type="ECO:0000259" key="8">
    <source>
        <dbReference type="PROSITE" id="PS50003"/>
    </source>
</evidence>
<evidence type="ECO:0000256" key="1">
    <source>
        <dbReference type="ARBA" id="ARBA00011245"/>
    </source>
</evidence>
<dbReference type="CDD" id="cd05117">
    <property type="entry name" value="STKc_CAMK"/>
    <property type="match status" value="1"/>
</dbReference>
<comment type="caution">
    <text evidence="11">The sequence shown here is derived from an EMBL/GenBank/DDBJ whole genome shotgun (WGS) entry which is preliminary data.</text>
</comment>
<dbReference type="InterPro" id="IPR008271">
    <property type="entry name" value="Ser/Thr_kinase_AS"/>
</dbReference>
<evidence type="ECO:0000313" key="12">
    <source>
        <dbReference type="Proteomes" id="UP001195914"/>
    </source>
</evidence>
<evidence type="ECO:0000256" key="4">
    <source>
        <dbReference type="ARBA" id="ARBA00022840"/>
    </source>
</evidence>
<dbReference type="SUPFAM" id="SSF47473">
    <property type="entry name" value="EF-hand"/>
    <property type="match status" value="1"/>
</dbReference>
<protein>
    <submittedName>
        <fullName evidence="11">Asparagine rich protein</fullName>
    </submittedName>
</protein>
<dbReference type="InterPro" id="IPR018247">
    <property type="entry name" value="EF_Hand_1_Ca_BS"/>
</dbReference>
<accession>A0AAD9G916</accession>
<dbReference type="PANTHER" id="PTHR24347">
    <property type="entry name" value="SERINE/THREONINE-PROTEIN KINASE"/>
    <property type="match status" value="1"/>
</dbReference>
<dbReference type="PROSITE" id="PS00107">
    <property type="entry name" value="PROTEIN_KINASE_ATP"/>
    <property type="match status" value="1"/>
</dbReference>
<feature type="region of interest" description="Disordered" evidence="7">
    <location>
        <begin position="266"/>
        <end position="288"/>
    </location>
</feature>
<dbReference type="PROSITE" id="PS00108">
    <property type="entry name" value="PROTEIN_KINASE_ST"/>
    <property type="match status" value="1"/>
</dbReference>
<dbReference type="InterPro" id="IPR011009">
    <property type="entry name" value="Kinase-like_dom_sf"/>
</dbReference>
<dbReference type="Gene3D" id="2.30.29.30">
    <property type="entry name" value="Pleckstrin-homology domain (PH domain)/Phosphotyrosine-binding domain (PTB)"/>
    <property type="match status" value="1"/>
</dbReference>
<dbReference type="Pfam" id="PF00169">
    <property type="entry name" value="PH"/>
    <property type="match status" value="1"/>
</dbReference>
<dbReference type="Proteomes" id="UP001195914">
    <property type="component" value="Unassembled WGS sequence"/>
</dbReference>
<keyword evidence="4 6" id="KW-0067">ATP-binding</keyword>
<comment type="similarity">
    <text evidence="5">Belongs to the protein kinase superfamily. Ser/Thr protein kinase family. CDPK subfamily.</text>
</comment>
<dbReference type="EMBL" id="JAHBMH010000067">
    <property type="protein sequence ID" value="KAK1934020.1"/>
    <property type="molecule type" value="Genomic_DNA"/>
</dbReference>
<gene>
    <name evidence="11" type="ORF">X943_001116</name>
</gene>
<keyword evidence="12" id="KW-1185">Reference proteome</keyword>
<dbReference type="Gene3D" id="1.10.510.10">
    <property type="entry name" value="Transferase(Phosphotransferase) domain 1"/>
    <property type="match status" value="1"/>
</dbReference>
<dbReference type="FunFam" id="1.10.510.10:FF:000571">
    <property type="entry name" value="Maternal embryonic leucine zipper kinase"/>
    <property type="match status" value="1"/>
</dbReference>
<name>A0AAD9G916_BABDI</name>
<dbReference type="PROSITE" id="PS50003">
    <property type="entry name" value="PH_DOMAIN"/>
    <property type="match status" value="1"/>
</dbReference>
<dbReference type="SUPFAM" id="SSF56112">
    <property type="entry name" value="Protein kinase-like (PK-like)"/>
    <property type="match status" value="1"/>
</dbReference>
<dbReference type="GO" id="GO:0005509">
    <property type="term" value="F:calcium ion binding"/>
    <property type="evidence" value="ECO:0007669"/>
    <property type="project" value="InterPro"/>
</dbReference>
<dbReference type="InterPro" id="IPR002048">
    <property type="entry name" value="EF_hand_dom"/>
</dbReference>
<reference evidence="11" key="2">
    <citation type="submission" date="2021-05" db="EMBL/GenBank/DDBJ databases">
        <authorList>
            <person name="Pain A."/>
        </authorList>
    </citation>
    <scope>NUCLEOTIDE SEQUENCE</scope>
    <source>
        <strain evidence="11">1802A</strain>
    </source>
</reference>
<dbReference type="AlphaFoldDB" id="A0AAD9G916"/>
<dbReference type="InterPro" id="IPR017441">
    <property type="entry name" value="Protein_kinase_ATP_BS"/>
</dbReference>
<reference evidence="11" key="1">
    <citation type="journal article" date="2014" name="Nucleic Acids Res.">
        <title>The evolutionary dynamics of variant antigen genes in Babesia reveal a history of genomic innovation underlying host-parasite interaction.</title>
        <authorList>
            <person name="Jackson A.P."/>
            <person name="Otto T.D."/>
            <person name="Darby A."/>
            <person name="Ramaprasad A."/>
            <person name="Xia D."/>
            <person name="Echaide I.E."/>
            <person name="Farber M."/>
            <person name="Gahlot S."/>
            <person name="Gamble J."/>
            <person name="Gupta D."/>
            <person name="Gupta Y."/>
            <person name="Jackson L."/>
            <person name="Malandrin L."/>
            <person name="Malas T.B."/>
            <person name="Moussa E."/>
            <person name="Nair M."/>
            <person name="Reid A.J."/>
            <person name="Sanders M."/>
            <person name="Sharma J."/>
            <person name="Tracey A."/>
            <person name="Quail M.A."/>
            <person name="Weir W."/>
            <person name="Wastling J.M."/>
            <person name="Hall N."/>
            <person name="Willadsen P."/>
            <person name="Lingelbach K."/>
            <person name="Shiels B."/>
            <person name="Tait A."/>
            <person name="Berriman M."/>
            <person name="Allred D.R."/>
            <person name="Pain A."/>
        </authorList>
    </citation>
    <scope>NUCLEOTIDE SEQUENCE</scope>
    <source>
        <strain evidence="11">1802A</strain>
    </source>
</reference>
<evidence type="ECO:0000256" key="7">
    <source>
        <dbReference type="SAM" id="MobiDB-lite"/>
    </source>
</evidence>
<dbReference type="SUPFAM" id="SSF50729">
    <property type="entry name" value="PH domain-like"/>
    <property type="match status" value="1"/>
</dbReference>
<proteinExistence type="inferred from homology"/>
<dbReference type="Pfam" id="PF00069">
    <property type="entry name" value="Pkinase"/>
    <property type="match status" value="1"/>
</dbReference>
<dbReference type="InterPro" id="IPR011992">
    <property type="entry name" value="EF-hand-dom_pair"/>
</dbReference>